<dbReference type="InterPro" id="IPR052343">
    <property type="entry name" value="Retrotransposon-Effector_Assoc"/>
</dbReference>
<name>A0ABR0R124_GOSAR</name>
<dbReference type="PANTHER" id="PTHR46890:SF48">
    <property type="entry name" value="RNA-DIRECTED DNA POLYMERASE"/>
    <property type="match status" value="1"/>
</dbReference>
<accession>A0ABR0R124</accession>
<evidence type="ECO:0000313" key="1">
    <source>
        <dbReference type="EMBL" id="KAK5844822.1"/>
    </source>
</evidence>
<protein>
    <recommendedName>
        <fullName evidence="3">Reverse transcriptase domain-containing protein</fullName>
    </recommendedName>
</protein>
<dbReference type="EMBL" id="JARKNE010000001">
    <property type="protein sequence ID" value="KAK5844822.1"/>
    <property type="molecule type" value="Genomic_DNA"/>
</dbReference>
<comment type="caution">
    <text evidence="1">The sequence shown here is derived from an EMBL/GenBank/DDBJ whole genome shotgun (WGS) entry which is preliminary data.</text>
</comment>
<dbReference type="PANTHER" id="PTHR46890">
    <property type="entry name" value="NON-LTR RETROLELEMENT REVERSE TRANSCRIPTASE-LIKE PROTEIN-RELATED"/>
    <property type="match status" value="1"/>
</dbReference>
<evidence type="ECO:0000313" key="2">
    <source>
        <dbReference type="Proteomes" id="UP001358586"/>
    </source>
</evidence>
<organism evidence="1 2">
    <name type="scientific">Gossypium arboreum</name>
    <name type="common">Tree cotton</name>
    <name type="synonym">Gossypium nanking</name>
    <dbReference type="NCBI Taxonomy" id="29729"/>
    <lineage>
        <taxon>Eukaryota</taxon>
        <taxon>Viridiplantae</taxon>
        <taxon>Streptophyta</taxon>
        <taxon>Embryophyta</taxon>
        <taxon>Tracheophyta</taxon>
        <taxon>Spermatophyta</taxon>
        <taxon>Magnoliopsida</taxon>
        <taxon>eudicotyledons</taxon>
        <taxon>Gunneridae</taxon>
        <taxon>Pentapetalae</taxon>
        <taxon>rosids</taxon>
        <taxon>malvids</taxon>
        <taxon>Malvales</taxon>
        <taxon>Malvaceae</taxon>
        <taxon>Malvoideae</taxon>
        <taxon>Gossypium</taxon>
    </lineage>
</organism>
<keyword evidence="2" id="KW-1185">Reference proteome</keyword>
<sequence length="110" mass="12629">MKLILPNLIFQSQSAFVPRRLITDNVMVVFELIHHMKNKSRGSMREVALKIDISKSYDKVDCELRPVIPHKGFRQEDSPSLYLFILCTEGPSYLLRKAELSRALHGVSIC</sequence>
<proteinExistence type="predicted"/>
<dbReference type="Proteomes" id="UP001358586">
    <property type="component" value="Chromosome 1"/>
</dbReference>
<reference evidence="1 2" key="1">
    <citation type="submission" date="2023-03" db="EMBL/GenBank/DDBJ databases">
        <title>WGS of Gossypium arboreum.</title>
        <authorList>
            <person name="Yu D."/>
        </authorList>
    </citation>
    <scope>NUCLEOTIDE SEQUENCE [LARGE SCALE GENOMIC DNA]</scope>
    <source>
        <tissue evidence="1">Leaf</tissue>
    </source>
</reference>
<evidence type="ECO:0008006" key="3">
    <source>
        <dbReference type="Google" id="ProtNLM"/>
    </source>
</evidence>
<gene>
    <name evidence="1" type="ORF">PVK06_000963</name>
</gene>